<dbReference type="Proteomes" id="UP001152173">
    <property type="component" value="Unassembled WGS sequence"/>
</dbReference>
<keyword evidence="1" id="KW-0175">Coiled coil</keyword>
<dbReference type="EMBL" id="JAMKBJ010000015">
    <property type="protein sequence ID" value="MCZ8538290.1"/>
    <property type="molecule type" value="Genomic_DNA"/>
</dbReference>
<accession>A0A9X3RDY7</accession>
<feature type="coiled-coil region" evidence="1">
    <location>
        <begin position="496"/>
        <end position="553"/>
    </location>
</feature>
<name>A0A9X3RDY7_9BACL</name>
<evidence type="ECO:0000256" key="1">
    <source>
        <dbReference type="SAM" id="Coils"/>
    </source>
</evidence>
<proteinExistence type="predicted"/>
<reference evidence="2" key="1">
    <citation type="submission" date="2022-05" db="EMBL/GenBank/DDBJ databases">
        <authorList>
            <person name="Colautti A."/>
            <person name="Iacumin L."/>
        </authorList>
    </citation>
    <scope>NUCLEOTIDE SEQUENCE</scope>
    <source>
        <strain evidence="2">SK 55</strain>
    </source>
</reference>
<sequence length="823" mass="95986">MDILDIVNSHLKDRELLVEDKLHDIVTKLNGGDSLEQLSSLYKVEPAIIKNYLKKENYYLDPNSNKWLKGNLKTEVGDYITTEQISTIPYKLFYGSNLTFIAQQTNVTITTLKESLKRFNYKKRWTYTYNANNQSIIHPDVLKIVHLINSKKYSLEDVAEHLKTDVNELKETLKAANFRKVWTLESNVEASTIETNIEGLKIVRDLDTGTLEYIITSGTKFYTSLQVNTILGINSNYYFNLSSNRFTMNKHFLQLNKEFANKINLAIPSLNATQFEMLYSEFGLKLLAELSNRNGNFIQFRELEYQKRDHQIENQNSITNNQIKNDEMIKNENGNIIKHATDKLQNVSYKQHTPLEKVIKDVESLEKIVNRLNNGESLYDVSNEFVINRKLRVPFVTNLQARLEYEGYLYNKEMKKWINSIKTEKELKNTKKIDTSKKELNIEEIISFLNKENSFVKVVDTFGIKNSELRLLLKSKGYKYDGFFKLWTRKDRNELLKKVSEDLKEGVQTLAELEQRGVNTSALTKEIQHHSVMNQINEKINKNNNEIENDNVDNISSDVTTSLSKCKNEKDVIKNDEHNENNSKNQQVFDVEETKLLRQMLLEWKAEKSSKAIKNDFNLEVTFRLNNKILKQIDNYSEENMISKSMVLEEALIQFFGNEKLLNNENGHIKMSEKDDRINQEKNLKIEKELVINNTANPNNWDLAKGNFLISSILNGTREGRTLKSIIEDVSNEIGISATACQSYWSNKVPEKYKEEFYAIKLDQELNWSDEDMKILNDLIFVEFAHLTPYEVLPIASNRLKRHIDVVRKKLFELQRSKRLKNN</sequence>
<gene>
    <name evidence="2" type="ORF">M9R32_13925</name>
</gene>
<protein>
    <submittedName>
        <fullName evidence="2">Uncharacterized protein</fullName>
    </submittedName>
</protein>
<comment type="caution">
    <text evidence="2">The sequence shown here is derived from an EMBL/GenBank/DDBJ whole genome shotgun (WGS) entry which is preliminary data.</text>
</comment>
<evidence type="ECO:0000313" key="2">
    <source>
        <dbReference type="EMBL" id="MCZ8538290.1"/>
    </source>
</evidence>
<keyword evidence="3" id="KW-1185">Reference proteome</keyword>
<evidence type="ECO:0000313" key="3">
    <source>
        <dbReference type="Proteomes" id="UP001152173"/>
    </source>
</evidence>
<dbReference type="AlphaFoldDB" id="A0A9X3RDY7"/>
<dbReference type="RefSeq" id="WP_269927365.1">
    <property type="nucleotide sequence ID" value="NZ_JAMKBJ010000015.1"/>
</dbReference>
<organism evidence="2 3">
    <name type="scientific">Paenisporosarcina quisquiliarum</name>
    <dbReference type="NCBI Taxonomy" id="365346"/>
    <lineage>
        <taxon>Bacteria</taxon>
        <taxon>Bacillati</taxon>
        <taxon>Bacillota</taxon>
        <taxon>Bacilli</taxon>
        <taxon>Bacillales</taxon>
        <taxon>Caryophanaceae</taxon>
        <taxon>Paenisporosarcina</taxon>
    </lineage>
</organism>